<proteinExistence type="predicted"/>
<feature type="compositionally biased region" description="Polar residues" evidence="9">
    <location>
        <begin position="1025"/>
        <end position="1039"/>
    </location>
</feature>
<dbReference type="GO" id="GO:0005509">
    <property type="term" value="F:calcium ion binding"/>
    <property type="evidence" value="ECO:0007669"/>
    <property type="project" value="UniProtKB-UniRule"/>
</dbReference>
<evidence type="ECO:0000256" key="7">
    <source>
        <dbReference type="ARBA" id="ARBA00023136"/>
    </source>
</evidence>
<dbReference type="GO" id="GO:0007156">
    <property type="term" value="P:homophilic cell adhesion via plasma membrane adhesion molecules"/>
    <property type="evidence" value="ECO:0007669"/>
    <property type="project" value="InterPro"/>
</dbReference>
<accession>A0A8J2NWE2</accession>
<feature type="domain" description="Cadherin" evidence="11">
    <location>
        <begin position="232"/>
        <end position="292"/>
    </location>
</feature>
<feature type="region of interest" description="Disordered" evidence="9">
    <location>
        <begin position="1303"/>
        <end position="1372"/>
    </location>
</feature>
<name>A0A8J2NWE2_9HEXA</name>
<feature type="domain" description="Cadherin" evidence="11">
    <location>
        <begin position="671"/>
        <end position="775"/>
    </location>
</feature>
<dbReference type="InterPro" id="IPR020894">
    <property type="entry name" value="Cadherin_CS"/>
</dbReference>
<evidence type="ECO:0000313" key="12">
    <source>
        <dbReference type="EMBL" id="CAG7716940.1"/>
    </source>
</evidence>
<feature type="compositionally biased region" description="Polar residues" evidence="9">
    <location>
        <begin position="1252"/>
        <end position="1261"/>
    </location>
</feature>
<keyword evidence="5 8" id="KW-0106">Calcium</keyword>
<dbReference type="PROSITE" id="PS00232">
    <property type="entry name" value="CADHERIN_1"/>
    <property type="match status" value="1"/>
</dbReference>
<comment type="caution">
    <text evidence="12">The sequence shown here is derived from an EMBL/GenBank/DDBJ whole genome shotgun (WGS) entry which is preliminary data.</text>
</comment>
<keyword evidence="2 10" id="KW-0812">Transmembrane</keyword>
<keyword evidence="3" id="KW-0732">Signal</keyword>
<dbReference type="Pfam" id="PF00028">
    <property type="entry name" value="Cadherin"/>
    <property type="match status" value="2"/>
</dbReference>
<feature type="region of interest" description="Disordered" evidence="9">
    <location>
        <begin position="806"/>
        <end position="851"/>
    </location>
</feature>
<dbReference type="CDD" id="cd11304">
    <property type="entry name" value="Cadherin_repeat"/>
    <property type="match status" value="5"/>
</dbReference>
<dbReference type="GO" id="GO:0016342">
    <property type="term" value="C:catenin complex"/>
    <property type="evidence" value="ECO:0007669"/>
    <property type="project" value="TreeGrafter"/>
</dbReference>
<feature type="compositionally biased region" description="Basic and acidic residues" evidence="9">
    <location>
        <begin position="1363"/>
        <end position="1372"/>
    </location>
</feature>
<keyword evidence="4" id="KW-0677">Repeat</keyword>
<dbReference type="InterPro" id="IPR039808">
    <property type="entry name" value="Cadherin"/>
</dbReference>
<dbReference type="SMART" id="SM00112">
    <property type="entry name" value="CA"/>
    <property type="match status" value="4"/>
</dbReference>
<dbReference type="GO" id="GO:0016477">
    <property type="term" value="P:cell migration"/>
    <property type="evidence" value="ECO:0007669"/>
    <property type="project" value="TreeGrafter"/>
</dbReference>
<evidence type="ECO:0000256" key="1">
    <source>
        <dbReference type="ARBA" id="ARBA00004167"/>
    </source>
</evidence>
<feature type="region of interest" description="Disordered" evidence="9">
    <location>
        <begin position="1056"/>
        <end position="1093"/>
    </location>
</feature>
<feature type="region of interest" description="Disordered" evidence="9">
    <location>
        <begin position="1221"/>
        <end position="1266"/>
    </location>
</feature>
<dbReference type="InterPro" id="IPR002126">
    <property type="entry name" value="Cadherin-like_dom"/>
</dbReference>
<feature type="compositionally biased region" description="Basic and acidic residues" evidence="9">
    <location>
        <begin position="1341"/>
        <end position="1350"/>
    </location>
</feature>
<dbReference type="Proteomes" id="UP000708208">
    <property type="component" value="Unassembled WGS sequence"/>
</dbReference>
<protein>
    <recommendedName>
        <fullName evidence="11">Cadherin domain-containing protein</fullName>
    </recommendedName>
</protein>
<evidence type="ECO:0000256" key="8">
    <source>
        <dbReference type="PROSITE-ProRule" id="PRU00043"/>
    </source>
</evidence>
<evidence type="ECO:0000256" key="10">
    <source>
        <dbReference type="SAM" id="Phobius"/>
    </source>
</evidence>
<keyword evidence="13" id="KW-1185">Reference proteome</keyword>
<dbReference type="PROSITE" id="PS50268">
    <property type="entry name" value="CADHERIN_2"/>
    <property type="match status" value="5"/>
</dbReference>
<dbReference type="GO" id="GO:0008013">
    <property type="term" value="F:beta-catenin binding"/>
    <property type="evidence" value="ECO:0007669"/>
    <property type="project" value="TreeGrafter"/>
</dbReference>
<evidence type="ECO:0000256" key="2">
    <source>
        <dbReference type="ARBA" id="ARBA00022692"/>
    </source>
</evidence>
<dbReference type="OrthoDB" id="8188793at2759"/>
<dbReference type="GO" id="GO:0009653">
    <property type="term" value="P:anatomical structure morphogenesis"/>
    <property type="evidence" value="ECO:0007669"/>
    <property type="project" value="UniProtKB-ARBA"/>
</dbReference>
<sequence length="1372" mass="153821">MLFTRRSFLKSCSANMETNPMGHQLLACVCILLAGLIGFSTGNYPLLDVDTNMRIVLVPYDTPVGTTIYRLKASDSDNNFPLAFEVLGSVGKSLLTLEFLGCSVTESLCQADVLLSKPLDEGRTYEFKLRVRDTTGDYTQVPAVITATTGSFYSHSVLGTKILHVPERRSSQLDIQLTVFPTNYNRKSKDTLVGAQLEKFVVLKNDFNARVVTLEMREKDERIELKQRLLSNNRTEGILLLKKPLDFETEPWFTFRLLAMNAYTNTNVDTRNVLISEVIVAVQDVQDTPPEFQILPTFVEIPKSIQKGDLITKVVAVDGDKQNKRLIRYGLLTDSNPFVSFFELDPMSGEIFLKRELSQLSTMARPNEPIRMTIIAEEIISENEITRFSRSLQTLEDKSLTKAIITFWLGPGVAVGPPRFSTEQYVADIAEDSVIGATLHFALEPRIWYDNFEETVTLTFASSNSNGRVNDSSIPFEIIPRVGKGNFSFEVRLLDPRLVDYETIQQIKLKILAATSSGMVTSADFTCHIRDSNDNSPVFSQKEYRVELPESAPIGTRVVQVHAVDRDSGNNGRVVYTSLVGSEAFRIDAVTGEITVDKSDLLDREVEPEIRLYVEAKDGGYTDASGSIDNGFTSVRNIASATVVVKLVDVNDNAPRFSEKYYQVILTPDMTALKYPVRVTADDDDGDGPNSLVRYQLTPDSPRQFSIDQVSGELKLRVPFKPDIQNQDGLYLGSLKVRAYDSGSPQLSSETTVQIFSKEVLSRQIQFVLPSKPDMIESNRKRIEDMLSSITGGSASIKDVRLLHPSRSQSHTQIQPSQQSAQPKTLTDNPSSEDSDLRQQTPQQQIAPARSIPNDKSLVTAEVTYPISSAPVVDLDAFQRTYMTTSGLTSGTTTGTSHSGNRTNVTDRQIELFRAENQMLFWLLIAFIILLLILFALFLCCIFCPCCYLYTYCKRYDKRREVVQDIEVDKVQSARRNRKTYPARIEEEGGEYDIQNQTGYRREAWSGNDNGRLRRAPGGTLRRFPTQNLQQGGRPTNNMGRAEGDVSLQDWEFNEHGSQVRGDPRAEEIGPRWQQNNRRQGGYPPAGNQQIDPLVTDGFVSRRPVQQNPEGDCSSEPGNNTYLMQRLNHLPPGARPYHKFYPPPRSTAHSLPPTEAQIRAQTRPTRFYRTEAGEVLQLDDYEGDEGKEMLMRRFINEQEPQNELNQQSAAQVEHHYVSQAQDHGPNFEKRRVRTPAAIVPPRRTTNEPALPSNATHQQSLTMKGGFVTEKSSKDVIAGNNTGSVAERPKAAVVSRRSREALEIREDGDAEFGIIDDDAHKSKSPTPVSREQPSGAPGTSKPGDKGKKDELQVDEGYSRRRREKEKESRRDKS</sequence>
<dbReference type="EMBL" id="CAJVCH010042261">
    <property type="protein sequence ID" value="CAG7716940.1"/>
    <property type="molecule type" value="Genomic_DNA"/>
</dbReference>
<feature type="transmembrane region" description="Helical" evidence="10">
    <location>
        <begin position="919"/>
        <end position="950"/>
    </location>
</feature>
<organism evidence="12 13">
    <name type="scientific">Allacma fusca</name>
    <dbReference type="NCBI Taxonomy" id="39272"/>
    <lineage>
        <taxon>Eukaryota</taxon>
        <taxon>Metazoa</taxon>
        <taxon>Ecdysozoa</taxon>
        <taxon>Arthropoda</taxon>
        <taxon>Hexapoda</taxon>
        <taxon>Collembola</taxon>
        <taxon>Symphypleona</taxon>
        <taxon>Sminthuridae</taxon>
        <taxon>Allacma</taxon>
    </lineage>
</organism>
<feature type="domain" description="Cadherin" evidence="11">
    <location>
        <begin position="293"/>
        <end position="420"/>
    </location>
</feature>
<feature type="non-terminal residue" evidence="12">
    <location>
        <position position="1372"/>
    </location>
</feature>
<evidence type="ECO:0000256" key="5">
    <source>
        <dbReference type="ARBA" id="ARBA00022837"/>
    </source>
</evidence>
<reference evidence="12" key="1">
    <citation type="submission" date="2021-06" db="EMBL/GenBank/DDBJ databases">
        <authorList>
            <person name="Hodson N. C."/>
            <person name="Mongue J. A."/>
            <person name="Jaron S. K."/>
        </authorList>
    </citation>
    <scope>NUCLEOTIDE SEQUENCE</scope>
</reference>
<keyword evidence="6 10" id="KW-1133">Transmembrane helix</keyword>
<feature type="non-terminal residue" evidence="12">
    <location>
        <position position="1"/>
    </location>
</feature>
<feature type="region of interest" description="Disordered" evidence="9">
    <location>
        <begin position="1005"/>
        <end position="1042"/>
    </location>
</feature>
<evidence type="ECO:0000256" key="4">
    <source>
        <dbReference type="ARBA" id="ARBA00022737"/>
    </source>
</evidence>
<evidence type="ECO:0000256" key="6">
    <source>
        <dbReference type="ARBA" id="ARBA00022989"/>
    </source>
</evidence>
<dbReference type="GO" id="GO:0060429">
    <property type="term" value="P:epithelium development"/>
    <property type="evidence" value="ECO:0007669"/>
    <property type="project" value="UniProtKB-ARBA"/>
</dbReference>
<dbReference type="PANTHER" id="PTHR24027">
    <property type="entry name" value="CADHERIN-23"/>
    <property type="match status" value="1"/>
</dbReference>
<keyword evidence="7 10" id="KW-0472">Membrane</keyword>
<dbReference type="PANTHER" id="PTHR24027:SF422">
    <property type="entry name" value="CADHERIN DOMAIN-CONTAINING PROTEIN"/>
    <property type="match status" value="1"/>
</dbReference>
<evidence type="ECO:0000313" key="13">
    <source>
        <dbReference type="Proteomes" id="UP000708208"/>
    </source>
</evidence>
<evidence type="ECO:0000256" key="3">
    <source>
        <dbReference type="ARBA" id="ARBA00022729"/>
    </source>
</evidence>
<gene>
    <name evidence="12" type="ORF">AFUS01_LOCUS6423</name>
</gene>
<feature type="domain" description="Cadherin" evidence="11">
    <location>
        <begin position="540"/>
        <end position="657"/>
    </location>
</feature>
<feature type="compositionally biased region" description="Polar residues" evidence="9">
    <location>
        <begin position="806"/>
        <end position="846"/>
    </location>
</feature>
<dbReference type="FunFam" id="2.60.40.60:FF:000020">
    <property type="entry name" value="Dachsous cadherin-related 1b"/>
    <property type="match status" value="1"/>
</dbReference>
<dbReference type="GO" id="GO:0045296">
    <property type="term" value="F:cadherin binding"/>
    <property type="evidence" value="ECO:0007669"/>
    <property type="project" value="TreeGrafter"/>
</dbReference>
<evidence type="ECO:0000259" key="11">
    <source>
        <dbReference type="PROSITE" id="PS50268"/>
    </source>
</evidence>
<feature type="domain" description="Cadherin" evidence="11">
    <location>
        <begin position="421"/>
        <end position="539"/>
    </location>
</feature>
<evidence type="ECO:0000256" key="9">
    <source>
        <dbReference type="SAM" id="MobiDB-lite"/>
    </source>
</evidence>
<comment type="subcellular location">
    <subcellularLocation>
        <location evidence="1">Membrane</location>
        <topology evidence="1">Single-pass membrane protein</topology>
    </subcellularLocation>
</comment>